<evidence type="ECO:0000259" key="1">
    <source>
        <dbReference type="Pfam" id="PF08818"/>
    </source>
</evidence>
<keyword evidence="3" id="KW-1185">Reference proteome</keyword>
<dbReference type="EMBL" id="FNVA01000003">
    <property type="protein sequence ID" value="SEG20480.1"/>
    <property type="molecule type" value="Genomic_DNA"/>
</dbReference>
<proteinExistence type="predicted"/>
<name>A0A1H5YA67_9BACT</name>
<organism evidence="2 3">
    <name type="scientific">Bryocella elongata</name>
    <dbReference type="NCBI Taxonomy" id="863522"/>
    <lineage>
        <taxon>Bacteria</taxon>
        <taxon>Pseudomonadati</taxon>
        <taxon>Acidobacteriota</taxon>
        <taxon>Terriglobia</taxon>
        <taxon>Terriglobales</taxon>
        <taxon>Acidobacteriaceae</taxon>
        <taxon>Bryocella</taxon>
    </lineage>
</organism>
<dbReference type="RefSeq" id="WP_103933063.1">
    <property type="nucleotide sequence ID" value="NZ_FNVA01000003.1"/>
</dbReference>
<evidence type="ECO:0000313" key="3">
    <source>
        <dbReference type="Proteomes" id="UP000236728"/>
    </source>
</evidence>
<protein>
    <submittedName>
        <fullName evidence="2">Uncharacterized conserved protein YdeI, YjbR/CyaY-like superfamily, DUF1801 family</fullName>
    </submittedName>
</protein>
<dbReference type="InterPro" id="IPR014922">
    <property type="entry name" value="YdhG-like"/>
</dbReference>
<dbReference type="Pfam" id="PF13376">
    <property type="entry name" value="OmdA"/>
    <property type="match status" value="1"/>
</dbReference>
<reference evidence="2 3" key="1">
    <citation type="submission" date="2016-10" db="EMBL/GenBank/DDBJ databases">
        <authorList>
            <person name="de Groot N.N."/>
        </authorList>
    </citation>
    <scope>NUCLEOTIDE SEQUENCE [LARGE SCALE GENOMIC DNA]</scope>
    <source>
        <strain evidence="2 3">DSM 22489</strain>
    </source>
</reference>
<dbReference type="Proteomes" id="UP000236728">
    <property type="component" value="Unassembled WGS sequence"/>
</dbReference>
<accession>A0A1H5YA67</accession>
<feature type="domain" description="YdhG-like" evidence="1">
    <location>
        <begin position="28"/>
        <end position="122"/>
    </location>
</feature>
<gene>
    <name evidence="2" type="ORF">SAMN05421819_2185</name>
</gene>
<dbReference type="OrthoDB" id="115213at2"/>
<dbReference type="Gene3D" id="3.90.1150.200">
    <property type="match status" value="1"/>
</dbReference>
<dbReference type="AlphaFoldDB" id="A0A1H5YA67"/>
<dbReference type="SUPFAM" id="SSF159888">
    <property type="entry name" value="YdhG-like"/>
    <property type="match status" value="1"/>
</dbReference>
<evidence type="ECO:0000313" key="2">
    <source>
        <dbReference type="EMBL" id="SEG20480.1"/>
    </source>
</evidence>
<dbReference type="Pfam" id="PF08818">
    <property type="entry name" value="DUF1801"/>
    <property type="match status" value="1"/>
</dbReference>
<sequence length="215" mass="23647">MATKKAVGNEPFSPAVDVYINKAAPFAQPILTHIREVVHKAVPGVEETIKWSHPFFLLNGVILGNMAAFKAHCSFGLWGTEITKELRADGVAEGGSMGSFGKITSVKDLPSKKELTAYIVAAAKPVADGTRTTAWSRPKQKVAKPEAVVPEALAIALKKNKTATKQFEAMSPSCRREYCDWIADAKRDETRDKRVVQAIEWIAEGKSRNWKYESC</sequence>